<keyword evidence="2" id="KW-0690">Ribosome biogenesis</keyword>
<dbReference type="SUPFAM" id="SSF50978">
    <property type="entry name" value="WD40 repeat-like"/>
    <property type="match status" value="2"/>
</dbReference>
<dbReference type="PANTHER" id="PTHR45176:SF1">
    <property type="entry name" value="TRANSDUCIN FAMILY PROTEIN _ WD-40 REPEAT FAMILY PROTEIN-RELATED"/>
    <property type="match status" value="1"/>
</dbReference>
<keyword evidence="5" id="KW-0677">Repeat</keyword>
<feature type="region of interest" description="Disordered" evidence="8">
    <location>
        <begin position="246"/>
        <end position="270"/>
    </location>
</feature>
<sequence length="773" mass="85514">MITGGNNFVSSAPVFSNDAKKLLVCTGNTVSIFSTDTGMLVTELEGHTDLVTSVVVVPVAANARKFMCYCWTSSRDSTICYWDFAAPELVKKIKVQLPIVSMVIPHISSLSADSSEKLSNLYAFVSVEDINKPADQRKALRGQIQIYNLTNSRRVGGLLAETRRPELISMSSSGEFIGIKNKQKIYTWRIPTKEFKYDDIRRIKLHHTKKFNTLAFHPSERIIAGGDVTGRILIWRGFGKRNLSETSRKLSAGRTNNEEGNPGVRGNDDADSCSTWHWHPEAVHILFFSSDGAYLYSGGKEGVLVVWQLDTGKKRFKPRLGSPLLYYTHSPDPSLSCISCADNSIHLIKMPSMAIVKSIGGIKLPFSFPDMHKRPSSDFAFDYSSGLVALRTSDHCIQFFSLFENFEVSQVQVCERNFQPVDDPMVFVALMSLSGDGSMMSTVEVRLPEEGLGDLITLKFWARGSRVGEYNLVTVIYEPHSYAEVSALAFRSGYRMAVSTSLGGEFKVWLYYSDKQKDHQKSGWRCQSVGSYKKMPMTAAAFSADGSVLAVAAETVVTLWDPDKNALVAVIGDTFTPITTISFAGKSDYIVTLSQGSNPQLAVWDLSNLSIVWSYKLRAEAVACTEDLSQFAVLVLPEVPNGPATGDQNGIILLFDVKKPVPLATWMVKKAKKGSLAFMPPDTSRQHTDVEDADGSGIPLLVYINARIGYTSIYGELPEFDSKKDEIQEIPFVPSERPWETIFSGSSHVLPPLTKLCSAFLSSLLEKRHTTLE</sequence>
<dbReference type="EMBL" id="CM007387">
    <property type="protein sequence ID" value="ONK64951.1"/>
    <property type="molecule type" value="Genomic_DNA"/>
</dbReference>
<feature type="domain" description="WD repeat-containing protein 75 second beta-propeller" evidence="9">
    <location>
        <begin position="396"/>
        <end position="623"/>
    </location>
</feature>
<keyword evidence="11" id="KW-1185">Reference proteome</keyword>
<evidence type="ECO:0000256" key="4">
    <source>
        <dbReference type="ARBA" id="ARBA00022574"/>
    </source>
</evidence>
<evidence type="ECO:0000256" key="8">
    <source>
        <dbReference type="SAM" id="MobiDB-lite"/>
    </source>
</evidence>
<dbReference type="InterPro" id="IPR036322">
    <property type="entry name" value="WD40_repeat_dom_sf"/>
</dbReference>
<evidence type="ECO:0000259" key="9">
    <source>
        <dbReference type="Pfam" id="PF23769"/>
    </source>
</evidence>
<protein>
    <recommendedName>
        <fullName evidence="9">WD repeat-containing protein 75 second beta-propeller domain-containing protein</fullName>
    </recommendedName>
</protein>
<dbReference type="Pfam" id="PF23869">
    <property type="entry name" value="Beta-prop_WDR75_1st"/>
    <property type="match status" value="2"/>
</dbReference>
<gene>
    <name evidence="10" type="ORF">A4U43_C07F31790</name>
</gene>
<comment type="subcellular location">
    <subcellularLocation>
        <location evidence="1">Nucleus</location>
        <location evidence="1">Nucleolus</location>
    </subcellularLocation>
</comment>
<evidence type="ECO:0000256" key="5">
    <source>
        <dbReference type="ARBA" id="ARBA00022737"/>
    </source>
</evidence>
<keyword evidence="4 7" id="KW-0853">WD repeat</keyword>
<evidence type="ECO:0000256" key="3">
    <source>
        <dbReference type="ARBA" id="ARBA00022552"/>
    </source>
</evidence>
<dbReference type="OMA" id="WILNTRI"/>
<dbReference type="InterPro" id="IPR057644">
    <property type="entry name" value="Beta-prop_WDR75_2nd"/>
</dbReference>
<dbReference type="Pfam" id="PF23769">
    <property type="entry name" value="Beta-prop_WDR75_2nd"/>
    <property type="match status" value="1"/>
</dbReference>
<dbReference type="Proteomes" id="UP000243459">
    <property type="component" value="Chromosome 7"/>
</dbReference>
<dbReference type="Gene3D" id="2.130.10.10">
    <property type="entry name" value="YVTN repeat-like/Quinoprotein amine dehydrogenase"/>
    <property type="match status" value="3"/>
</dbReference>
<dbReference type="PROSITE" id="PS50082">
    <property type="entry name" value="WD_REPEATS_2"/>
    <property type="match status" value="1"/>
</dbReference>
<dbReference type="InterPro" id="IPR001680">
    <property type="entry name" value="WD40_rpt"/>
</dbReference>
<organism evidence="10 11">
    <name type="scientific">Asparagus officinalis</name>
    <name type="common">Garden asparagus</name>
    <dbReference type="NCBI Taxonomy" id="4686"/>
    <lineage>
        <taxon>Eukaryota</taxon>
        <taxon>Viridiplantae</taxon>
        <taxon>Streptophyta</taxon>
        <taxon>Embryophyta</taxon>
        <taxon>Tracheophyta</taxon>
        <taxon>Spermatophyta</taxon>
        <taxon>Magnoliopsida</taxon>
        <taxon>Liliopsida</taxon>
        <taxon>Asparagales</taxon>
        <taxon>Asparagaceae</taxon>
        <taxon>Asparagoideae</taxon>
        <taxon>Asparagus</taxon>
    </lineage>
</organism>
<reference evidence="11" key="1">
    <citation type="journal article" date="2017" name="Nat. Commun.">
        <title>The asparagus genome sheds light on the origin and evolution of a young Y chromosome.</title>
        <authorList>
            <person name="Harkess A."/>
            <person name="Zhou J."/>
            <person name="Xu C."/>
            <person name="Bowers J.E."/>
            <person name="Van der Hulst R."/>
            <person name="Ayyampalayam S."/>
            <person name="Mercati F."/>
            <person name="Riccardi P."/>
            <person name="McKain M.R."/>
            <person name="Kakrana A."/>
            <person name="Tang H."/>
            <person name="Ray J."/>
            <person name="Groenendijk J."/>
            <person name="Arikit S."/>
            <person name="Mathioni S.M."/>
            <person name="Nakano M."/>
            <person name="Shan H."/>
            <person name="Telgmann-Rauber A."/>
            <person name="Kanno A."/>
            <person name="Yue Z."/>
            <person name="Chen H."/>
            <person name="Li W."/>
            <person name="Chen Y."/>
            <person name="Xu X."/>
            <person name="Zhang Y."/>
            <person name="Luo S."/>
            <person name="Chen H."/>
            <person name="Gao J."/>
            <person name="Mao Z."/>
            <person name="Pires J.C."/>
            <person name="Luo M."/>
            <person name="Kudrna D."/>
            <person name="Wing R.A."/>
            <person name="Meyers B.C."/>
            <person name="Yi K."/>
            <person name="Kong H."/>
            <person name="Lavrijsen P."/>
            <person name="Sunseri F."/>
            <person name="Falavigna A."/>
            <person name="Ye Y."/>
            <person name="Leebens-Mack J.H."/>
            <person name="Chen G."/>
        </authorList>
    </citation>
    <scope>NUCLEOTIDE SEQUENCE [LARGE SCALE GENOMIC DNA]</scope>
    <source>
        <strain evidence="11">cv. DH0086</strain>
    </source>
</reference>
<evidence type="ECO:0000256" key="7">
    <source>
        <dbReference type="PROSITE-ProRule" id="PRU00221"/>
    </source>
</evidence>
<name>A0A5P1EK29_ASPOF</name>
<dbReference type="PANTHER" id="PTHR45176">
    <property type="entry name" value="TRANSDUCIN FAMILY PROTEIN / WD-40 REPEAT FAMILY PROTEIN-RELATED"/>
    <property type="match status" value="1"/>
</dbReference>
<evidence type="ECO:0000256" key="1">
    <source>
        <dbReference type="ARBA" id="ARBA00004604"/>
    </source>
</evidence>
<proteinExistence type="predicted"/>
<keyword evidence="3" id="KW-0698">rRNA processing</keyword>
<feature type="repeat" description="WD" evidence="7">
    <location>
        <begin position="276"/>
        <end position="317"/>
    </location>
</feature>
<dbReference type="Gramene" id="ONK64951">
    <property type="protein sequence ID" value="ONK64951"/>
    <property type="gene ID" value="A4U43_C07F31790"/>
</dbReference>
<evidence type="ECO:0000256" key="2">
    <source>
        <dbReference type="ARBA" id="ARBA00022517"/>
    </source>
</evidence>
<accession>A0A5P1EK29</accession>
<dbReference type="InterPro" id="IPR015943">
    <property type="entry name" value="WD40/YVTN_repeat-like_dom_sf"/>
</dbReference>
<evidence type="ECO:0000256" key="6">
    <source>
        <dbReference type="ARBA" id="ARBA00023242"/>
    </source>
</evidence>
<keyword evidence="6" id="KW-0539">Nucleus</keyword>
<dbReference type="AlphaFoldDB" id="A0A5P1EK29"/>
<evidence type="ECO:0000313" key="11">
    <source>
        <dbReference type="Proteomes" id="UP000243459"/>
    </source>
</evidence>
<evidence type="ECO:0000313" key="10">
    <source>
        <dbReference type="EMBL" id="ONK64951.1"/>
    </source>
</evidence>
<dbReference type="SMART" id="SM00320">
    <property type="entry name" value="WD40"/>
    <property type="match status" value="6"/>
</dbReference>